<comment type="caution">
    <text evidence="2">The sequence shown here is derived from an EMBL/GenBank/DDBJ whole genome shotgun (WGS) entry which is preliminary data.</text>
</comment>
<reference evidence="2 3" key="1">
    <citation type="journal article" date="2015" name="Genome Announc.">
        <title>Genome Assemblies of Three Soil-Associated Devosia species: D. insulae, D. limi, and D. soli.</title>
        <authorList>
            <person name="Hassan Y.I."/>
            <person name="Lepp D."/>
            <person name="Zhou T."/>
        </authorList>
    </citation>
    <scope>NUCLEOTIDE SEQUENCE [LARGE SCALE GENOMIC DNA]</scope>
    <source>
        <strain evidence="2 3">DS-56</strain>
    </source>
</reference>
<dbReference type="SUPFAM" id="SSF53328">
    <property type="entry name" value="Formyltransferase"/>
    <property type="match status" value="1"/>
</dbReference>
<dbReference type="InterPro" id="IPR036477">
    <property type="entry name" value="Formyl_transf_N_sf"/>
</dbReference>
<dbReference type="PANTHER" id="PTHR11138:SF5">
    <property type="entry name" value="METHIONYL-TRNA FORMYLTRANSFERASE, MITOCHONDRIAL"/>
    <property type="match status" value="1"/>
</dbReference>
<dbReference type="RefSeq" id="WP_069912042.1">
    <property type="nucleotide sequence ID" value="NZ_LAJE02000363.1"/>
</dbReference>
<dbReference type="Pfam" id="PF00551">
    <property type="entry name" value="Formyl_trans_N"/>
    <property type="match status" value="1"/>
</dbReference>
<dbReference type="AlphaFoldDB" id="A0A1E5XIZ3"/>
<evidence type="ECO:0000313" key="2">
    <source>
        <dbReference type="EMBL" id="OEO28558.1"/>
    </source>
</evidence>
<gene>
    <name evidence="2" type="ORF">VW23_003705</name>
</gene>
<dbReference type="Proteomes" id="UP000095463">
    <property type="component" value="Unassembled WGS sequence"/>
</dbReference>
<sequence length="298" mass="32289">MLASAALRGWLESGNTVAAFWTSANPATRLRLGDVISPRWSARLLLQRHAIPAVTVPRLRDWADAETAIAALGVDTLITCMTMMIVPPRLLDLFGNRAVNFHPSLLPAYRGPTPLLGALLDGKENTCSGVTAHVLSPGIDEGPIIAQRSLPYDAAARSYTMWVAQHAAACRRLAREALPAYLVGATEARPQVGGFYRKVAEDGEIGPHLTVAEVERTLAAGGTSYHIGVPLPWRIRPASVRRVRRVLGPATGKPPSLQAFSVTLDVADARVVLVRNTALQRTRDRLVLVEALRRLDQE</sequence>
<name>A0A1E5XIZ3_9HYPH</name>
<evidence type="ECO:0000259" key="1">
    <source>
        <dbReference type="Pfam" id="PF00551"/>
    </source>
</evidence>
<feature type="domain" description="Formyl transferase N-terminal" evidence="1">
    <location>
        <begin position="64"/>
        <end position="155"/>
    </location>
</feature>
<accession>A0A1E5XIZ3</accession>
<dbReference type="EMBL" id="LAJE02000363">
    <property type="protein sequence ID" value="OEO28558.1"/>
    <property type="molecule type" value="Genomic_DNA"/>
</dbReference>
<keyword evidence="3" id="KW-1185">Reference proteome</keyword>
<proteinExistence type="predicted"/>
<dbReference type="Gene3D" id="3.40.50.170">
    <property type="entry name" value="Formyl transferase, N-terminal domain"/>
    <property type="match status" value="1"/>
</dbReference>
<organism evidence="2 3">
    <name type="scientific">Devosia insulae DS-56</name>
    <dbReference type="NCBI Taxonomy" id="1116389"/>
    <lineage>
        <taxon>Bacteria</taxon>
        <taxon>Pseudomonadati</taxon>
        <taxon>Pseudomonadota</taxon>
        <taxon>Alphaproteobacteria</taxon>
        <taxon>Hyphomicrobiales</taxon>
        <taxon>Devosiaceae</taxon>
        <taxon>Devosia</taxon>
    </lineage>
</organism>
<dbReference type="InterPro" id="IPR002376">
    <property type="entry name" value="Formyl_transf_N"/>
</dbReference>
<dbReference type="GO" id="GO:0004479">
    <property type="term" value="F:methionyl-tRNA formyltransferase activity"/>
    <property type="evidence" value="ECO:0007669"/>
    <property type="project" value="TreeGrafter"/>
</dbReference>
<evidence type="ECO:0000313" key="3">
    <source>
        <dbReference type="Proteomes" id="UP000095463"/>
    </source>
</evidence>
<protein>
    <recommendedName>
        <fullName evidence="1">Formyl transferase N-terminal domain-containing protein</fullName>
    </recommendedName>
</protein>
<dbReference type="PANTHER" id="PTHR11138">
    <property type="entry name" value="METHIONYL-TRNA FORMYLTRANSFERASE"/>
    <property type="match status" value="1"/>
</dbReference>